<dbReference type="SUPFAM" id="SSF52309">
    <property type="entry name" value="N-(deoxy)ribosyltransferase-like"/>
    <property type="match status" value="1"/>
</dbReference>
<evidence type="ECO:0000313" key="2">
    <source>
        <dbReference type="Proteomes" id="UP000255036"/>
    </source>
</evidence>
<dbReference type="Proteomes" id="UP000255036">
    <property type="component" value="Unassembled WGS sequence"/>
</dbReference>
<dbReference type="OrthoDB" id="4743790at2"/>
<accession>A0A371ARS7</accession>
<proteinExistence type="predicted"/>
<reference evidence="1 2" key="1">
    <citation type="submission" date="2018-07" db="EMBL/GenBank/DDBJ databases">
        <title>Anaerosacharophilus polymeroproducens gen. nov. sp. nov., an anaerobic bacterium isolated from salt field.</title>
        <authorList>
            <person name="Kim W."/>
            <person name="Yang S.-H."/>
            <person name="Oh J."/>
            <person name="Lee J.-H."/>
            <person name="Kwon K.K."/>
        </authorList>
    </citation>
    <scope>NUCLEOTIDE SEQUENCE [LARGE SCALE GENOMIC DNA]</scope>
    <source>
        <strain evidence="1 2">MCWD5</strain>
    </source>
</reference>
<dbReference type="EMBL" id="QRCT01000050">
    <property type="protein sequence ID" value="RDU22242.1"/>
    <property type="molecule type" value="Genomic_DNA"/>
</dbReference>
<dbReference type="AlphaFoldDB" id="A0A371ARS7"/>
<comment type="caution">
    <text evidence="1">The sequence shown here is derived from an EMBL/GenBank/DDBJ whole genome shotgun (WGS) entry which is preliminary data.</text>
</comment>
<organism evidence="1 2">
    <name type="scientific">Anaerosacchariphilus polymeriproducens</name>
    <dbReference type="NCBI Taxonomy" id="1812858"/>
    <lineage>
        <taxon>Bacteria</taxon>
        <taxon>Bacillati</taxon>
        <taxon>Bacillota</taxon>
        <taxon>Clostridia</taxon>
        <taxon>Lachnospirales</taxon>
        <taxon>Lachnospiraceae</taxon>
        <taxon>Anaerosacchariphilus</taxon>
    </lineage>
</organism>
<dbReference type="InterPro" id="IPR025518">
    <property type="entry name" value="DUF4406"/>
</dbReference>
<sequence length="154" mass="17812">MSKKIFLAAPFKGLVNHDTSLLESGTKSKITELIHFFEKRGHVVHNAHQREAWGKEFMTPEQCTKIDYEEIKNCDIFVAFPGIPASPGTHIEIGWASAFKKKIVLLLFENEEYYAYLVRGLHSVLDVKYIVYREKKDYLEELDVFLKEMGANEI</sequence>
<dbReference type="Pfam" id="PF14359">
    <property type="entry name" value="DUF4406"/>
    <property type="match status" value="1"/>
</dbReference>
<keyword evidence="2" id="KW-1185">Reference proteome</keyword>
<gene>
    <name evidence="1" type="ORF">DWV06_17120</name>
</gene>
<evidence type="ECO:0000313" key="1">
    <source>
        <dbReference type="EMBL" id="RDU22242.1"/>
    </source>
</evidence>
<name>A0A371ARS7_9FIRM</name>
<protein>
    <submittedName>
        <fullName evidence="1">DUF4406 domain-containing protein</fullName>
    </submittedName>
</protein>
<dbReference type="Gene3D" id="3.40.50.450">
    <property type="match status" value="1"/>
</dbReference>
<dbReference type="RefSeq" id="WP_115483423.1">
    <property type="nucleotide sequence ID" value="NZ_QRCT01000050.1"/>
</dbReference>